<dbReference type="GO" id="GO:0022857">
    <property type="term" value="F:transmembrane transporter activity"/>
    <property type="evidence" value="ECO:0007669"/>
    <property type="project" value="InterPro"/>
</dbReference>
<evidence type="ECO:0000256" key="7">
    <source>
        <dbReference type="SAM" id="Phobius"/>
    </source>
</evidence>
<dbReference type="Proteomes" id="UP001161017">
    <property type="component" value="Unassembled WGS sequence"/>
</dbReference>
<reference evidence="9" key="1">
    <citation type="journal article" date="2023" name="Genome Biol. Evol.">
        <title>First Whole Genome Sequence and Flow Cytometry Genome Size Data for the Lichen-Forming Fungus Ramalina farinacea (Ascomycota).</title>
        <authorList>
            <person name="Llewellyn T."/>
            <person name="Mian S."/>
            <person name="Hill R."/>
            <person name="Leitch I.J."/>
            <person name="Gaya E."/>
        </authorList>
    </citation>
    <scope>NUCLEOTIDE SEQUENCE</scope>
    <source>
        <strain evidence="9">LIQ254RAFAR</strain>
    </source>
</reference>
<keyword evidence="10" id="KW-1185">Reference proteome</keyword>
<proteinExistence type="inferred from homology"/>
<evidence type="ECO:0000256" key="5">
    <source>
        <dbReference type="ARBA" id="ARBA00023136"/>
    </source>
</evidence>
<comment type="subcellular location">
    <subcellularLocation>
        <location evidence="1">Membrane</location>
        <topology evidence="1">Multi-pass membrane protein</topology>
    </subcellularLocation>
</comment>
<dbReference type="FunFam" id="1.20.1250.20:FF:000196">
    <property type="entry name" value="MFS toxin efflux pump (AflT)"/>
    <property type="match status" value="1"/>
</dbReference>
<feature type="region of interest" description="Disordered" evidence="6">
    <location>
        <begin position="1"/>
        <end position="70"/>
    </location>
</feature>
<feature type="domain" description="Major facilitator superfamily (MFS) profile" evidence="8">
    <location>
        <begin position="78"/>
        <end position="535"/>
    </location>
</feature>
<feature type="transmembrane region" description="Helical" evidence="7">
    <location>
        <begin position="169"/>
        <end position="190"/>
    </location>
</feature>
<evidence type="ECO:0000256" key="1">
    <source>
        <dbReference type="ARBA" id="ARBA00004141"/>
    </source>
</evidence>
<gene>
    <name evidence="9" type="ORF">OHK93_007612</name>
</gene>
<evidence type="ECO:0000313" key="9">
    <source>
        <dbReference type="EMBL" id="MDI1488338.1"/>
    </source>
</evidence>
<feature type="transmembrane region" description="Helical" evidence="7">
    <location>
        <begin position="202"/>
        <end position="218"/>
    </location>
</feature>
<evidence type="ECO:0000259" key="8">
    <source>
        <dbReference type="PROSITE" id="PS50850"/>
    </source>
</evidence>
<name>A0AA43QKT8_9LECA</name>
<evidence type="ECO:0000256" key="4">
    <source>
        <dbReference type="ARBA" id="ARBA00022989"/>
    </source>
</evidence>
<feature type="compositionally biased region" description="Basic and acidic residues" evidence="6">
    <location>
        <begin position="57"/>
        <end position="69"/>
    </location>
</feature>
<dbReference type="Gene3D" id="1.20.1250.20">
    <property type="entry name" value="MFS general substrate transporter like domains"/>
    <property type="match status" value="1"/>
</dbReference>
<feature type="transmembrane region" description="Helical" evidence="7">
    <location>
        <begin position="303"/>
        <end position="329"/>
    </location>
</feature>
<feature type="transmembrane region" description="Helical" evidence="7">
    <location>
        <begin position="512"/>
        <end position="531"/>
    </location>
</feature>
<comment type="caution">
    <text evidence="9">The sequence shown here is derived from an EMBL/GenBank/DDBJ whole genome shotgun (WGS) entry which is preliminary data.</text>
</comment>
<dbReference type="GO" id="GO:0005886">
    <property type="term" value="C:plasma membrane"/>
    <property type="evidence" value="ECO:0007669"/>
    <property type="project" value="TreeGrafter"/>
</dbReference>
<feature type="transmembrane region" description="Helical" evidence="7">
    <location>
        <begin position="144"/>
        <end position="163"/>
    </location>
</feature>
<organism evidence="9 10">
    <name type="scientific">Ramalina farinacea</name>
    <dbReference type="NCBI Taxonomy" id="258253"/>
    <lineage>
        <taxon>Eukaryota</taxon>
        <taxon>Fungi</taxon>
        <taxon>Dikarya</taxon>
        <taxon>Ascomycota</taxon>
        <taxon>Pezizomycotina</taxon>
        <taxon>Lecanoromycetes</taxon>
        <taxon>OSLEUM clade</taxon>
        <taxon>Lecanoromycetidae</taxon>
        <taxon>Lecanorales</taxon>
        <taxon>Lecanorineae</taxon>
        <taxon>Ramalinaceae</taxon>
        <taxon>Ramalina</taxon>
    </lineage>
</organism>
<evidence type="ECO:0000256" key="2">
    <source>
        <dbReference type="ARBA" id="ARBA00007520"/>
    </source>
</evidence>
<feature type="region of interest" description="Disordered" evidence="6">
    <location>
        <begin position="560"/>
        <end position="612"/>
    </location>
</feature>
<keyword evidence="3 7" id="KW-0812">Transmembrane</keyword>
<accession>A0AA43QKT8</accession>
<feature type="transmembrane region" description="Helical" evidence="7">
    <location>
        <begin position="233"/>
        <end position="253"/>
    </location>
</feature>
<feature type="transmembrane region" description="Helical" evidence="7">
    <location>
        <begin position="341"/>
        <end position="362"/>
    </location>
</feature>
<dbReference type="EMBL" id="JAPUFD010000007">
    <property type="protein sequence ID" value="MDI1488338.1"/>
    <property type="molecule type" value="Genomic_DNA"/>
</dbReference>
<dbReference type="InterPro" id="IPR011701">
    <property type="entry name" value="MFS"/>
</dbReference>
<protein>
    <recommendedName>
        <fullName evidence="8">Major facilitator superfamily (MFS) profile domain-containing protein</fullName>
    </recommendedName>
</protein>
<evidence type="ECO:0000313" key="10">
    <source>
        <dbReference type="Proteomes" id="UP001161017"/>
    </source>
</evidence>
<dbReference type="PANTHER" id="PTHR23501">
    <property type="entry name" value="MAJOR FACILITATOR SUPERFAMILY"/>
    <property type="match status" value="1"/>
</dbReference>
<feature type="transmembrane region" description="Helical" evidence="7">
    <location>
        <begin position="114"/>
        <end position="132"/>
    </location>
</feature>
<dbReference type="PROSITE" id="PS50850">
    <property type="entry name" value="MFS"/>
    <property type="match status" value="1"/>
</dbReference>
<dbReference type="PANTHER" id="PTHR23501:SF102">
    <property type="entry name" value="DRUG TRANSPORTER, PUTATIVE (AFU_ORTHOLOGUE AFUA_3G08530)-RELATED"/>
    <property type="match status" value="1"/>
</dbReference>
<feature type="compositionally biased region" description="Basic and acidic residues" evidence="6">
    <location>
        <begin position="563"/>
        <end position="577"/>
    </location>
</feature>
<feature type="transmembrane region" description="Helical" evidence="7">
    <location>
        <begin position="265"/>
        <end position="283"/>
    </location>
</feature>
<dbReference type="PRINTS" id="PR01036">
    <property type="entry name" value="TCRTETB"/>
</dbReference>
<evidence type="ECO:0000256" key="6">
    <source>
        <dbReference type="SAM" id="MobiDB-lite"/>
    </source>
</evidence>
<dbReference type="InterPro" id="IPR036259">
    <property type="entry name" value="MFS_trans_sf"/>
</dbReference>
<sequence>MDPAQGDPPSEVEKHQAKAPSTPLPPTANDTTAYAAPTKPEHDPHENLSTPSDVEAAPEKEEVKDEEPQRSSLKTGLIMASLCIAVFLAALDTTIVTTAVPTIAEVFTLSEADYTWVGSSFLLAAAASVPTWGKFSDIWGRKPILLLANTVFFFGSLIAALSINIQMLLAGRVIQGIGGGGLIILANICISDLFSQRDRGKYFVPFDGLAFVIILFLLDIDVPKTPVIAGLKAIDWVGVITISGGTVMFLLGLEYGGVTYPWNSAPTICLIVFGLVTIGLFFVNEWKFAKYPVMPLRLFKYRSNIACLVVCFIHGMVFISGAYFLPLYFQAVLGATPILSGVYLFPYVLSLSFTSIVGGIFIKKTGKYLPPIWFGMIFMAIGFGLYIDIPATRTWGRIFPFQIIAGFGVGPNFQAPLIALQTKVAPRDIATATAMFGFMRNLATSISVVIGGVIFQNRMAAHQAMLRAALPPQTAMALGAGNAGASTGLVNSLPHDQQVVVRQAYTESLRDIWIFFVAIAAVGVLASFAIGNQVLSKEHQTYKGGLEQEEKNRQEDLVAGAQKKLDKEERRRSRRSQDLGTGVPGVNAADNRRKSRQSQDLNRAAGIVEEKD</sequence>
<keyword evidence="4 7" id="KW-1133">Transmembrane helix</keyword>
<dbReference type="Pfam" id="PF07690">
    <property type="entry name" value="MFS_1"/>
    <property type="match status" value="1"/>
</dbReference>
<dbReference type="Gene3D" id="1.20.1720.10">
    <property type="entry name" value="Multidrug resistance protein D"/>
    <property type="match status" value="1"/>
</dbReference>
<dbReference type="InterPro" id="IPR020846">
    <property type="entry name" value="MFS_dom"/>
</dbReference>
<comment type="similarity">
    <text evidence="2">Belongs to the major facilitator superfamily. TCR/Tet family.</text>
</comment>
<dbReference type="SUPFAM" id="SSF103473">
    <property type="entry name" value="MFS general substrate transporter"/>
    <property type="match status" value="1"/>
</dbReference>
<feature type="transmembrane region" description="Helical" evidence="7">
    <location>
        <begin position="432"/>
        <end position="455"/>
    </location>
</feature>
<feature type="transmembrane region" description="Helical" evidence="7">
    <location>
        <begin position="368"/>
        <end position="387"/>
    </location>
</feature>
<keyword evidence="5 7" id="KW-0472">Membrane</keyword>
<feature type="transmembrane region" description="Helical" evidence="7">
    <location>
        <begin position="77"/>
        <end position="102"/>
    </location>
</feature>
<evidence type="ECO:0000256" key="3">
    <source>
        <dbReference type="ARBA" id="ARBA00022692"/>
    </source>
</evidence>
<feature type="transmembrane region" description="Helical" evidence="7">
    <location>
        <begin position="399"/>
        <end position="420"/>
    </location>
</feature>
<dbReference type="AlphaFoldDB" id="A0AA43QKT8"/>